<sequence length="462" mass="50622">MHDLRLKVLRESGKTTSRKARSRPESTRASTRNSPMGSPAPSQRNSPSHSRAGSRYASENESSDDEFEDSMTMSTLSNGSEAVFDESNESTWQSLLQDRIVELQDRKRSSVQSRETAIASYLNLVKLHYADRQVGGSASDIITALVRSVRSGGSALERSLALRALQATLLTSPSDSAYDDVYQQLQTTCEDDEEASVKSQAIMAMAIMTLYGGGSEQSAEELLDFMVGVIESDGESIGAGDNGDVVTAALQAWAFVASQIDDLSDQVHDAMDAFVEQLDSSDVDVQTGAGFNIAFIFEAARDHEEETGEVFNLQYDPKKLISRMAEASKPAAKHTSRKDRRHLRKHFASIVTSLEHGKGPGYSTSGRPASNPHTGGSKVEHDKDLDEFGYREKLRVGDHVVVIDSWSLMARIDVVRSVMGSGFPVHFNDNPTVSELLNDPDTEDLPSYGMSSEPKRSKKIRR</sequence>
<comment type="caution">
    <text evidence="4">The sequence shown here is derived from an EMBL/GenBank/DDBJ whole genome shotgun (WGS) entry which is preliminary data.</text>
</comment>
<dbReference type="SUPFAM" id="SSF48371">
    <property type="entry name" value="ARM repeat"/>
    <property type="match status" value="1"/>
</dbReference>
<dbReference type="Pfam" id="PF05004">
    <property type="entry name" value="IFRD"/>
    <property type="match status" value="1"/>
</dbReference>
<feature type="compositionally biased region" description="Polar residues" evidence="2">
    <location>
        <begin position="362"/>
        <end position="374"/>
    </location>
</feature>
<proteinExistence type="inferred from homology"/>
<feature type="region of interest" description="Disordered" evidence="2">
    <location>
        <begin position="1"/>
        <end position="72"/>
    </location>
</feature>
<dbReference type="EMBL" id="JAGSXJ010000001">
    <property type="protein sequence ID" value="KAH6696905.1"/>
    <property type="molecule type" value="Genomic_DNA"/>
</dbReference>
<dbReference type="AlphaFoldDB" id="A0A9P9AGS7"/>
<keyword evidence="5" id="KW-1185">Reference proteome</keyword>
<name>A0A9P9AGS7_9PEZI</name>
<evidence type="ECO:0000256" key="2">
    <source>
        <dbReference type="SAM" id="MobiDB-lite"/>
    </source>
</evidence>
<dbReference type="Gene3D" id="1.25.10.10">
    <property type="entry name" value="Leucine-rich Repeat Variant"/>
    <property type="match status" value="1"/>
</dbReference>
<gene>
    <name evidence="4" type="ORF">F5X68DRAFT_196289</name>
</gene>
<feature type="compositionally biased region" description="Polar residues" evidence="2">
    <location>
        <begin position="27"/>
        <end position="51"/>
    </location>
</feature>
<feature type="compositionally biased region" description="Basic and acidic residues" evidence="2">
    <location>
        <begin position="1"/>
        <end position="13"/>
    </location>
</feature>
<dbReference type="Proteomes" id="UP000770015">
    <property type="component" value="Unassembled WGS sequence"/>
</dbReference>
<evidence type="ECO:0000259" key="3">
    <source>
        <dbReference type="Pfam" id="PF05004"/>
    </source>
</evidence>
<feature type="region of interest" description="Disordered" evidence="2">
    <location>
        <begin position="354"/>
        <end position="383"/>
    </location>
</feature>
<dbReference type="InterPro" id="IPR016024">
    <property type="entry name" value="ARM-type_fold"/>
</dbReference>
<dbReference type="InterPro" id="IPR011989">
    <property type="entry name" value="ARM-like"/>
</dbReference>
<dbReference type="InterPro" id="IPR007701">
    <property type="entry name" value="Interferon-rel_develop_reg_N"/>
</dbReference>
<accession>A0A9P9AGS7</accession>
<comment type="similarity">
    <text evidence="1">Belongs to the IFRD family.</text>
</comment>
<dbReference type="InterPro" id="IPR039777">
    <property type="entry name" value="IFRD"/>
</dbReference>
<feature type="domain" description="Interferon-related developmental regulator N-terminal" evidence="3">
    <location>
        <begin position="72"/>
        <end position="355"/>
    </location>
</feature>
<dbReference type="PANTHER" id="PTHR12354:SF1">
    <property type="entry name" value="INTERFERON-RELATED DEVELOPMENTAL REGULATOR 1"/>
    <property type="match status" value="1"/>
</dbReference>
<evidence type="ECO:0000256" key="1">
    <source>
        <dbReference type="ARBA" id="ARBA00008828"/>
    </source>
</evidence>
<reference evidence="4" key="1">
    <citation type="journal article" date="2021" name="Nat. Commun.">
        <title>Genetic determinants of endophytism in the Arabidopsis root mycobiome.</title>
        <authorList>
            <person name="Mesny F."/>
            <person name="Miyauchi S."/>
            <person name="Thiergart T."/>
            <person name="Pickel B."/>
            <person name="Atanasova L."/>
            <person name="Karlsson M."/>
            <person name="Huettel B."/>
            <person name="Barry K.W."/>
            <person name="Haridas S."/>
            <person name="Chen C."/>
            <person name="Bauer D."/>
            <person name="Andreopoulos W."/>
            <person name="Pangilinan J."/>
            <person name="LaButti K."/>
            <person name="Riley R."/>
            <person name="Lipzen A."/>
            <person name="Clum A."/>
            <person name="Drula E."/>
            <person name="Henrissat B."/>
            <person name="Kohler A."/>
            <person name="Grigoriev I.V."/>
            <person name="Martin F.M."/>
            <person name="Hacquard S."/>
        </authorList>
    </citation>
    <scope>NUCLEOTIDE SEQUENCE</scope>
    <source>
        <strain evidence="4">MPI-SDFR-AT-0117</strain>
    </source>
</reference>
<dbReference type="PANTHER" id="PTHR12354">
    <property type="entry name" value="INTERFERON-RELATED DEVELOPMENTAL REGULATOR"/>
    <property type="match status" value="1"/>
</dbReference>
<feature type="region of interest" description="Disordered" evidence="2">
    <location>
        <begin position="429"/>
        <end position="462"/>
    </location>
</feature>
<organism evidence="4 5">
    <name type="scientific">Plectosphaerella plurivora</name>
    <dbReference type="NCBI Taxonomy" id="936078"/>
    <lineage>
        <taxon>Eukaryota</taxon>
        <taxon>Fungi</taxon>
        <taxon>Dikarya</taxon>
        <taxon>Ascomycota</taxon>
        <taxon>Pezizomycotina</taxon>
        <taxon>Sordariomycetes</taxon>
        <taxon>Hypocreomycetidae</taxon>
        <taxon>Glomerellales</taxon>
        <taxon>Plectosphaerellaceae</taxon>
        <taxon>Plectosphaerella</taxon>
    </lineage>
</organism>
<evidence type="ECO:0000313" key="5">
    <source>
        <dbReference type="Proteomes" id="UP000770015"/>
    </source>
</evidence>
<evidence type="ECO:0000313" key="4">
    <source>
        <dbReference type="EMBL" id="KAH6696905.1"/>
    </source>
</evidence>
<dbReference type="OrthoDB" id="18978at2759"/>
<protein>
    <submittedName>
        <fullName evidence="4">Interferon-related developmental regulator-domain-containing protein</fullName>
    </submittedName>
</protein>